<dbReference type="Pfam" id="PF00888">
    <property type="entry name" value="Cullin"/>
    <property type="match status" value="1"/>
</dbReference>
<name>A0AAD4RVI6_9MAGN</name>
<dbReference type="InterPro" id="IPR016159">
    <property type="entry name" value="Cullin_repeat-like_dom_sf"/>
</dbReference>
<evidence type="ECO:0000256" key="1">
    <source>
        <dbReference type="ARBA" id="ARBA00006019"/>
    </source>
</evidence>
<comment type="similarity">
    <text evidence="1">Belongs to the cullin family.</text>
</comment>
<dbReference type="InterPro" id="IPR001373">
    <property type="entry name" value="Cullin_N"/>
</dbReference>
<proteinExistence type="inferred from homology"/>
<accession>A0AAD4RVI6</accession>
<evidence type="ECO:0000313" key="3">
    <source>
        <dbReference type="EMBL" id="KAI3835271.1"/>
    </source>
</evidence>
<comment type="caution">
    <text evidence="3">The sequence shown here is derived from an EMBL/GenBank/DDBJ whole genome shotgun (WGS) entry which is preliminary data.</text>
</comment>
<dbReference type="GO" id="GO:0006511">
    <property type="term" value="P:ubiquitin-dependent protein catabolic process"/>
    <property type="evidence" value="ECO:0007669"/>
    <property type="project" value="InterPro"/>
</dbReference>
<dbReference type="AlphaFoldDB" id="A0AAD4RVI6"/>
<keyword evidence="4" id="KW-1185">Reference proteome</keyword>
<organism evidence="3 4">
    <name type="scientific">Papaver atlanticum</name>
    <dbReference type="NCBI Taxonomy" id="357466"/>
    <lineage>
        <taxon>Eukaryota</taxon>
        <taxon>Viridiplantae</taxon>
        <taxon>Streptophyta</taxon>
        <taxon>Embryophyta</taxon>
        <taxon>Tracheophyta</taxon>
        <taxon>Spermatophyta</taxon>
        <taxon>Magnoliopsida</taxon>
        <taxon>Ranunculales</taxon>
        <taxon>Papaveraceae</taxon>
        <taxon>Papaveroideae</taxon>
        <taxon>Papaver</taxon>
    </lineage>
</organism>
<dbReference type="EMBL" id="JAJJMB010017752">
    <property type="protein sequence ID" value="KAI3835271.1"/>
    <property type="molecule type" value="Genomic_DNA"/>
</dbReference>
<protein>
    <recommendedName>
        <fullName evidence="2">Cullin N-terminal domain-containing protein</fullName>
    </recommendedName>
</protein>
<dbReference type="GO" id="GO:0031625">
    <property type="term" value="F:ubiquitin protein ligase binding"/>
    <property type="evidence" value="ECO:0007669"/>
    <property type="project" value="InterPro"/>
</dbReference>
<dbReference type="SUPFAM" id="SSF74788">
    <property type="entry name" value="Cullin repeat-like"/>
    <property type="match status" value="1"/>
</dbReference>
<reference evidence="3" key="1">
    <citation type="submission" date="2022-04" db="EMBL/GenBank/DDBJ databases">
        <title>A functionally conserved STORR gene fusion in Papaver species that diverged 16.8 million years ago.</title>
        <authorList>
            <person name="Catania T."/>
        </authorList>
    </citation>
    <scope>NUCLEOTIDE SEQUENCE</scope>
    <source>
        <strain evidence="3">S-188037</strain>
    </source>
</reference>
<dbReference type="Proteomes" id="UP001202328">
    <property type="component" value="Unassembled WGS sequence"/>
</dbReference>
<gene>
    <name evidence="3" type="ORF">MKW98_020387</name>
</gene>
<sequence>MALDQLEEGWATVQMGITKLINIIEGVPESPMDAEIRMKMYTTVYTLGSPPLDYSEELYKRYEGVLNDYLSCKVLPAIQEKRGDVSMLQELVKRWDNHKVMVSKLSRVFHYLDRNYVVRKSLPSLKDAGFACFRKLSMRR</sequence>
<feature type="domain" description="Cullin N-terminal" evidence="2">
    <location>
        <begin position="18"/>
        <end position="136"/>
    </location>
</feature>
<dbReference type="InterPro" id="IPR045093">
    <property type="entry name" value="Cullin"/>
</dbReference>
<dbReference type="Gene3D" id="1.20.1310.10">
    <property type="entry name" value="Cullin Repeats"/>
    <property type="match status" value="1"/>
</dbReference>
<evidence type="ECO:0000313" key="4">
    <source>
        <dbReference type="Proteomes" id="UP001202328"/>
    </source>
</evidence>
<evidence type="ECO:0000259" key="2">
    <source>
        <dbReference type="Pfam" id="PF00888"/>
    </source>
</evidence>
<dbReference type="PANTHER" id="PTHR11932">
    <property type="entry name" value="CULLIN"/>
    <property type="match status" value="1"/>
</dbReference>